<reference evidence="3 4" key="1">
    <citation type="submission" date="2018-11" db="EMBL/GenBank/DDBJ databases">
        <title>Species Designations Belie Phenotypic and Genotypic Heterogeneity in Oral Streptococci.</title>
        <authorList>
            <person name="Velsko I."/>
        </authorList>
    </citation>
    <scope>NUCLEOTIDE SEQUENCE [LARGE SCALE GENOMIC DNA]</scope>
    <source>
        <strain evidence="1 4">BCC19</strain>
        <strain evidence="2 3">BCC52</strain>
    </source>
</reference>
<name>A0A3R9K513_STROR</name>
<dbReference type="Proteomes" id="UP000267979">
    <property type="component" value="Unassembled WGS sequence"/>
</dbReference>
<accession>A0A3R9K513</accession>
<dbReference type="EMBL" id="RJNO01000015">
    <property type="protein sequence ID" value="RSI75207.1"/>
    <property type="molecule type" value="Genomic_DNA"/>
</dbReference>
<evidence type="ECO:0000313" key="3">
    <source>
        <dbReference type="Proteomes" id="UP000267979"/>
    </source>
</evidence>
<organism evidence="1 4">
    <name type="scientific">Streptococcus oralis</name>
    <dbReference type="NCBI Taxonomy" id="1303"/>
    <lineage>
        <taxon>Bacteria</taxon>
        <taxon>Bacillati</taxon>
        <taxon>Bacillota</taxon>
        <taxon>Bacilli</taxon>
        <taxon>Lactobacillales</taxon>
        <taxon>Streptococcaceae</taxon>
        <taxon>Streptococcus</taxon>
    </lineage>
</organism>
<dbReference type="AlphaFoldDB" id="A0A3R9K513"/>
<dbReference type="EMBL" id="RMVK01000002">
    <property type="protein sequence ID" value="RSK18518.1"/>
    <property type="molecule type" value="Genomic_DNA"/>
</dbReference>
<protein>
    <submittedName>
        <fullName evidence="1">Uncharacterized protein</fullName>
    </submittedName>
</protein>
<evidence type="ECO:0000313" key="4">
    <source>
        <dbReference type="Proteomes" id="UP000281197"/>
    </source>
</evidence>
<dbReference type="Proteomes" id="UP000281197">
    <property type="component" value="Unassembled WGS sequence"/>
</dbReference>
<proteinExistence type="predicted"/>
<evidence type="ECO:0000313" key="1">
    <source>
        <dbReference type="EMBL" id="RSI75207.1"/>
    </source>
</evidence>
<comment type="caution">
    <text evidence="1">The sequence shown here is derived from an EMBL/GenBank/DDBJ whole genome shotgun (WGS) entry which is preliminary data.</text>
</comment>
<evidence type="ECO:0000313" key="2">
    <source>
        <dbReference type="EMBL" id="RSK18518.1"/>
    </source>
</evidence>
<sequence length="34" mass="4024">MVFNYTDNQLNNLNQDYAVYSVNEKSSRRKRGKA</sequence>
<gene>
    <name evidence="2" type="ORF">D8844_02965</name>
    <name evidence="1" type="ORF">D8858_06630</name>
</gene>